<dbReference type="SUPFAM" id="SSF47413">
    <property type="entry name" value="lambda repressor-like DNA-binding domains"/>
    <property type="match status" value="1"/>
</dbReference>
<dbReference type="Proteomes" id="UP000215828">
    <property type="component" value="Unassembled WGS sequence"/>
</dbReference>
<dbReference type="Gene3D" id="1.10.260.40">
    <property type="entry name" value="lambda repressor-like DNA-binding domains"/>
    <property type="match status" value="1"/>
</dbReference>
<keyword evidence="5" id="KW-1185">Reference proteome</keyword>
<evidence type="ECO:0000313" key="5">
    <source>
        <dbReference type="Proteomes" id="UP000216316"/>
    </source>
</evidence>
<feature type="domain" description="HTH cro/C1-type" evidence="1">
    <location>
        <begin position="7"/>
        <end position="60"/>
    </location>
</feature>
<reference evidence="3 4" key="1">
    <citation type="submission" date="2017-04" db="EMBL/GenBank/DDBJ databases">
        <authorList>
            <person name="Afonso C.L."/>
            <person name="Miller P.J."/>
            <person name="Scott M.A."/>
            <person name="Spackman E."/>
            <person name="Goraichik I."/>
            <person name="Dimitrov K.M."/>
            <person name="Suarez D.L."/>
            <person name="Swayne D.E."/>
        </authorList>
    </citation>
    <scope>NUCLEOTIDE SEQUENCE [LARGE SCALE GENOMIC DNA]</scope>
    <source>
        <strain evidence="3 4">609q</strain>
    </source>
</reference>
<dbReference type="InterPro" id="IPR001387">
    <property type="entry name" value="Cro/C1-type_HTH"/>
</dbReference>
<dbReference type="PANTHER" id="PTHR37038">
    <property type="entry name" value="TRANSCRIPTIONAL REGULATOR-RELATED"/>
    <property type="match status" value="1"/>
</dbReference>
<dbReference type="Proteomes" id="UP000216316">
    <property type="component" value="Unassembled WGS sequence"/>
</dbReference>
<evidence type="ECO:0000259" key="1">
    <source>
        <dbReference type="PROSITE" id="PS50943"/>
    </source>
</evidence>
<dbReference type="RefSeq" id="WP_094521831.1">
    <property type="nucleotide sequence ID" value="NZ_NGNV01000062.1"/>
</dbReference>
<dbReference type="SMART" id="SM00530">
    <property type="entry name" value="HTH_XRE"/>
    <property type="match status" value="1"/>
</dbReference>
<organism evidence="3 4">
    <name type="scientific">Lactobacillus taiwanensis</name>
    <dbReference type="NCBI Taxonomy" id="508451"/>
    <lineage>
        <taxon>Bacteria</taxon>
        <taxon>Bacillati</taxon>
        <taxon>Bacillota</taxon>
        <taxon>Bacilli</taxon>
        <taxon>Lactobacillales</taxon>
        <taxon>Lactobacillaceae</taxon>
        <taxon>Lactobacillus</taxon>
    </lineage>
</organism>
<gene>
    <name evidence="2" type="ORF">CBF53_09830</name>
    <name evidence="3" type="ORF">CBF70_01635</name>
</gene>
<evidence type="ECO:0000313" key="2">
    <source>
        <dbReference type="EMBL" id="OYR87003.1"/>
    </source>
</evidence>
<evidence type="ECO:0000313" key="4">
    <source>
        <dbReference type="Proteomes" id="UP000215828"/>
    </source>
</evidence>
<sequence>MTIGEALKRERESLGLTQEEMTKNIIQKSHYSKIERNIEGISADSLFKILFAHHIDVDEFLESIKDTYTSKEDVTAGLLEKRMMNAFNTSNTEAVKKCLAEILELDENLIFKYRALIAVATFDGTLDQLSENTRKNIVKKFNDFNNWVENIDSLRLLANCMSVFTQAQLDNNIDYLLNYYRKKDNHPEIKTERVAIICNNYLYYCYYSNVNGNNIKKCLDYLKNLPKNIHFLFYHISCNFYTNLFNGNKKEAIDIKESLRKWGYEDRVKSWKV</sequence>
<dbReference type="AlphaFoldDB" id="A0A256LIE4"/>
<accession>A0A256LIE4</accession>
<name>A0A256LIE4_9LACO</name>
<dbReference type="EMBL" id="NGNV01000062">
    <property type="protein sequence ID" value="OYR87003.1"/>
    <property type="molecule type" value="Genomic_DNA"/>
</dbReference>
<dbReference type="GO" id="GO:0003677">
    <property type="term" value="F:DNA binding"/>
    <property type="evidence" value="ECO:0007669"/>
    <property type="project" value="InterPro"/>
</dbReference>
<protein>
    <submittedName>
        <fullName evidence="3">Transcriptional regulator</fullName>
    </submittedName>
</protein>
<dbReference type="InterPro" id="IPR010982">
    <property type="entry name" value="Lambda_DNA-bd_dom_sf"/>
</dbReference>
<dbReference type="Pfam" id="PF01381">
    <property type="entry name" value="HTH_3"/>
    <property type="match status" value="1"/>
</dbReference>
<dbReference type="PROSITE" id="PS50943">
    <property type="entry name" value="HTH_CROC1"/>
    <property type="match status" value="1"/>
</dbReference>
<evidence type="ECO:0000313" key="3">
    <source>
        <dbReference type="EMBL" id="OYR93120.1"/>
    </source>
</evidence>
<dbReference type="EMBL" id="NGNX01000004">
    <property type="protein sequence ID" value="OYR93120.1"/>
    <property type="molecule type" value="Genomic_DNA"/>
</dbReference>
<dbReference type="CDD" id="cd00093">
    <property type="entry name" value="HTH_XRE"/>
    <property type="match status" value="1"/>
</dbReference>
<comment type="caution">
    <text evidence="3">The sequence shown here is derived from an EMBL/GenBank/DDBJ whole genome shotgun (WGS) entry which is preliminary data.</text>
</comment>
<reference evidence="2" key="2">
    <citation type="submission" date="2017-05" db="EMBL/GenBank/DDBJ databases">
        <authorList>
            <person name="Lin X.B."/>
            <person name="Stothard P."/>
            <person name="Tasseva G."/>
            <person name="Walter J."/>
        </authorList>
    </citation>
    <scope>NUCLEOTIDE SEQUENCE</scope>
    <source>
        <strain evidence="2">609u</strain>
    </source>
</reference>
<proteinExistence type="predicted"/>
<reference evidence="4 5" key="3">
    <citation type="submission" date="2017-09" db="EMBL/GenBank/DDBJ databases">
        <title>Tripartite evolution among Lactobacillus johnsonii, Lactobacillus taiwanensis, Lactobacillus reuteri and their rodent host.</title>
        <authorList>
            <person name="Wang T."/>
            <person name="Knowles S."/>
            <person name="Cheng C."/>
        </authorList>
    </citation>
    <scope>NUCLEOTIDE SEQUENCE [LARGE SCALE GENOMIC DNA]</scope>
    <source>
        <strain evidence="3 4">609q</strain>
        <strain evidence="2 5">609u</strain>
    </source>
</reference>
<dbReference type="InterPro" id="IPR053163">
    <property type="entry name" value="HTH-type_regulator_Rgg"/>
</dbReference>